<dbReference type="InterPro" id="IPR029020">
    <property type="entry name" value="Ammonium/urea_transptr"/>
</dbReference>
<feature type="transmembrane region" description="Helical" evidence="8">
    <location>
        <begin position="290"/>
        <end position="310"/>
    </location>
</feature>
<dbReference type="PANTHER" id="PTHR43029:SF10">
    <property type="entry name" value="AMMONIUM TRANSPORTER MEP2"/>
    <property type="match status" value="1"/>
</dbReference>
<evidence type="ECO:0000256" key="7">
    <source>
        <dbReference type="ARBA" id="ARBA00023177"/>
    </source>
</evidence>
<dbReference type="EMBL" id="JABBGA010000008">
    <property type="protein sequence ID" value="NML26520.1"/>
    <property type="molecule type" value="Genomic_DNA"/>
</dbReference>
<evidence type="ECO:0000256" key="1">
    <source>
        <dbReference type="ARBA" id="ARBA00004141"/>
    </source>
</evidence>
<protein>
    <recommendedName>
        <fullName evidence="8">Ammonium transporter</fullName>
    </recommendedName>
</protein>
<evidence type="ECO:0000256" key="8">
    <source>
        <dbReference type="RuleBase" id="RU362002"/>
    </source>
</evidence>
<proteinExistence type="inferred from homology"/>
<dbReference type="RefSeq" id="WP_169146053.1">
    <property type="nucleotide sequence ID" value="NZ_JABBGA010000008.1"/>
</dbReference>
<feature type="transmembrane region" description="Helical" evidence="8">
    <location>
        <begin position="228"/>
        <end position="247"/>
    </location>
</feature>
<evidence type="ECO:0000313" key="12">
    <source>
        <dbReference type="Proteomes" id="UP000580043"/>
    </source>
</evidence>
<feature type="transmembrane region" description="Helical" evidence="8">
    <location>
        <begin position="130"/>
        <end position="151"/>
    </location>
</feature>
<dbReference type="AlphaFoldDB" id="A0A848G5M6"/>
<dbReference type="Gene3D" id="1.10.3430.10">
    <property type="entry name" value="Ammonium transporter AmtB like domains"/>
    <property type="match status" value="1"/>
</dbReference>
<comment type="caution">
    <text evidence="11">The sequence shown here is derived from an EMBL/GenBank/DDBJ whole genome shotgun (WGS) entry which is preliminary data.</text>
</comment>
<name>A0A848G5M6_9RHOO</name>
<evidence type="ECO:0000256" key="6">
    <source>
        <dbReference type="ARBA" id="ARBA00023136"/>
    </source>
</evidence>
<organism evidence="11 12">
    <name type="scientific">Zoogloea dura</name>
    <dbReference type="NCBI Taxonomy" id="2728840"/>
    <lineage>
        <taxon>Bacteria</taxon>
        <taxon>Pseudomonadati</taxon>
        <taxon>Pseudomonadota</taxon>
        <taxon>Betaproteobacteria</taxon>
        <taxon>Rhodocyclales</taxon>
        <taxon>Zoogloeaceae</taxon>
        <taxon>Zoogloea</taxon>
    </lineage>
</organism>
<feature type="signal peptide" evidence="9">
    <location>
        <begin position="1"/>
        <end position="26"/>
    </location>
</feature>
<dbReference type="NCBIfam" id="TIGR00836">
    <property type="entry name" value="amt"/>
    <property type="match status" value="1"/>
</dbReference>
<dbReference type="InterPro" id="IPR001905">
    <property type="entry name" value="Ammonium_transpt"/>
</dbReference>
<dbReference type="InterPro" id="IPR018047">
    <property type="entry name" value="Ammonium_transpt_CS"/>
</dbReference>
<comment type="similarity">
    <text evidence="2 8">Belongs to the ammonia transporter channel (TC 1.A.11.2) family.</text>
</comment>
<accession>A0A848G5M6</accession>
<feature type="transmembrane region" description="Helical" evidence="8">
    <location>
        <begin position="158"/>
        <end position="179"/>
    </location>
</feature>
<dbReference type="PANTHER" id="PTHR43029">
    <property type="entry name" value="AMMONIUM TRANSPORTER MEP2"/>
    <property type="match status" value="1"/>
</dbReference>
<evidence type="ECO:0000256" key="9">
    <source>
        <dbReference type="SAM" id="SignalP"/>
    </source>
</evidence>
<dbReference type="Proteomes" id="UP000580043">
    <property type="component" value="Unassembled WGS sequence"/>
</dbReference>
<feature type="domain" description="Ammonium transporter AmtB-like" evidence="10">
    <location>
        <begin position="38"/>
        <end position="426"/>
    </location>
</feature>
<dbReference type="InterPro" id="IPR024041">
    <property type="entry name" value="NH4_transpt_AmtB-like_dom"/>
</dbReference>
<evidence type="ECO:0000256" key="5">
    <source>
        <dbReference type="ARBA" id="ARBA00022989"/>
    </source>
</evidence>
<evidence type="ECO:0000256" key="4">
    <source>
        <dbReference type="ARBA" id="ARBA00022692"/>
    </source>
</evidence>
<sequence>MPASCARRPSRYLPLLLLALPLGAHAQGSSGPDAGHTAWMLVATALVMLMTLPGLALFYGGMVRQKNVLATMTQTFSIAAVVTLTWCALGYSLALRPGSGFVGGLDRLFLGGLGVDSLSGDAAHAIPESVFAMFQLSFAIITTALVPGAFAERMRFPAVLLFAALWSVLVYAPVAHWVWAPEGWLARLGALDFAGGTVVHVNAGVAGLVCALYIGPRSGYGRQAMTPYNLALTLAGAALLWIGWFGFNAGSALAADGRAGMAMLVTQLAAATAAVAWTGAEWLSRGRPSALGLVSGAVGGLVAITPASGFVTPSSALLIGLVAGVGCYLGATSLKRLLRCDDALDAFGIHGVGGILGAVLTGWLANPAVGGAHGDILAQLAGVGATVVYSGMMTLAILILVNRMVGLRVSESTETDGLDLVEHGEAVA</sequence>
<dbReference type="SUPFAM" id="SSF111352">
    <property type="entry name" value="Ammonium transporter"/>
    <property type="match status" value="1"/>
</dbReference>
<keyword evidence="6 8" id="KW-0472">Membrane</keyword>
<comment type="subcellular location">
    <subcellularLocation>
        <location evidence="8">Cell membrane</location>
        <topology evidence="8">Multi-pass membrane protein</topology>
    </subcellularLocation>
    <subcellularLocation>
        <location evidence="1">Membrane</location>
        <topology evidence="1">Multi-pass membrane protein</topology>
    </subcellularLocation>
</comment>
<reference evidence="11 12" key="1">
    <citation type="submission" date="2020-04" db="EMBL/GenBank/DDBJ databases">
        <title>Zoogloea sp. G-4-1-14 isolated from soil.</title>
        <authorList>
            <person name="Dahal R.H."/>
        </authorList>
    </citation>
    <scope>NUCLEOTIDE SEQUENCE [LARGE SCALE GENOMIC DNA]</scope>
    <source>
        <strain evidence="11 12">G-4-1-14</strain>
    </source>
</reference>
<gene>
    <name evidence="11" type="ORF">HHL15_12255</name>
</gene>
<feature type="transmembrane region" description="Helical" evidence="8">
    <location>
        <begin position="199"/>
        <end position="216"/>
    </location>
</feature>
<feature type="transmembrane region" description="Helical" evidence="8">
    <location>
        <begin position="259"/>
        <end position="278"/>
    </location>
</feature>
<feature type="transmembrane region" description="Helical" evidence="8">
    <location>
        <begin position="316"/>
        <end position="334"/>
    </location>
</feature>
<feature type="transmembrane region" description="Helical" evidence="8">
    <location>
        <begin position="75"/>
        <end position="94"/>
    </location>
</feature>
<keyword evidence="4 8" id="KW-0812">Transmembrane</keyword>
<dbReference type="GO" id="GO:0008519">
    <property type="term" value="F:ammonium channel activity"/>
    <property type="evidence" value="ECO:0007669"/>
    <property type="project" value="InterPro"/>
</dbReference>
<evidence type="ECO:0000313" key="11">
    <source>
        <dbReference type="EMBL" id="NML26520.1"/>
    </source>
</evidence>
<evidence type="ECO:0000259" key="10">
    <source>
        <dbReference type="Pfam" id="PF00909"/>
    </source>
</evidence>
<feature type="chain" id="PRO_5032885488" description="Ammonium transporter" evidence="9">
    <location>
        <begin position="27"/>
        <end position="428"/>
    </location>
</feature>
<dbReference type="GO" id="GO:0005886">
    <property type="term" value="C:plasma membrane"/>
    <property type="evidence" value="ECO:0007669"/>
    <property type="project" value="UniProtKB-SubCell"/>
</dbReference>
<keyword evidence="12" id="KW-1185">Reference proteome</keyword>
<feature type="transmembrane region" description="Helical" evidence="8">
    <location>
        <begin position="38"/>
        <end position="63"/>
    </location>
</feature>
<feature type="transmembrane region" description="Helical" evidence="8">
    <location>
        <begin position="376"/>
        <end position="401"/>
    </location>
</feature>
<dbReference type="PROSITE" id="PS01219">
    <property type="entry name" value="AMMONIUM_TRANSP"/>
    <property type="match status" value="1"/>
</dbReference>
<keyword evidence="3 8" id="KW-0813">Transport</keyword>
<dbReference type="Pfam" id="PF00909">
    <property type="entry name" value="Ammonium_transp"/>
    <property type="match status" value="1"/>
</dbReference>
<evidence type="ECO:0000256" key="2">
    <source>
        <dbReference type="ARBA" id="ARBA00005887"/>
    </source>
</evidence>
<keyword evidence="9" id="KW-0732">Signal</keyword>
<evidence type="ECO:0000256" key="3">
    <source>
        <dbReference type="ARBA" id="ARBA00022448"/>
    </source>
</evidence>
<keyword evidence="7 8" id="KW-0924">Ammonia transport</keyword>
<feature type="transmembrane region" description="Helical" evidence="8">
    <location>
        <begin position="346"/>
        <end position="364"/>
    </location>
</feature>
<keyword evidence="5 8" id="KW-1133">Transmembrane helix</keyword>